<evidence type="ECO:0000313" key="5">
    <source>
        <dbReference type="Proteomes" id="UP000015381"/>
    </source>
</evidence>
<dbReference type="STRING" id="1033806.HTIA_0085"/>
<dbReference type="Gene3D" id="2.160.20.110">
    <property type="match status" value="2"/>
</dbReference>
<feature type="compositionally biased region" description="Basic and acidic residues" evidence="1">
    <location>
        <begin position="1"/>
        <end position="14"/>
    </location>
</feature>
<organism evidence="3 4">
    <name type="scientific">Halorhabdus tiamatea SARL4B</name>
    <dbReference type="NCBI Taxonomy" id="1033806"/>
    <lineage>
        <taxon>Archaea</taxon>
        <taxon>Methanobacteriati</taxon>
        <taxon>Methanobacteriota</taxon>
        <taxon>Stenosarchaea group</taxon>
        <taxon>Halobacteria</taxon>
        <taxon>Halobacteriales</taxon>
        <taxon>Haloarculaceae</taxon>
        <taxon>Halorhabdus</taxon>
    </lineage>
</organism>
<dbReference type="RefSeq" id="WP_008525159.1">
    <property type="nucleotide sequence ID" value="NC_021921.1"/>
</dbReference>
<dbReference type="eggNOG" id="arCOG10954">
    <property type="taxonomic scope" value="Archaea"/>
</dbReference>
<dbReference type="OrthoDB" id="103676at2157"/>
<reference evidence="3 4" key="1">
    <citation type="journal article" date="2011" name="J. Bacteriol.">
        <title>Genome sequence of Halorhabdus tiamatea, the first archaeon isolated from a deep-sea anoxic brine lake.</title>
        <authorList>
            <person name="Antunes A."/>
            <person name="Alam I."/>
            <person name="Bajic V.B."/>
            <person name="Stingl U."/>
        </authorList>
    </citation>
    <scope>NUCLEOTIDE SEQUENCE [LARGE SCALE GENOMIC DNA]</scope>
    <source>
        <strain evidence="3 4">SARL4B</strain>
    </source>
</reference>
<evidence type="ECO:0000313" key="4">
    <source>
        <dbReference type="Proteomes" id="UP000003861"/>
    </source>
</evidence>
<feature type="region of interest" description="Disordered" evidence="1">
    <location>
        <begin position="1"/>
        <end position="21"/>
    </location>
</feature>
<evidence type="ECO:0000256" key="1">
    <source>
        <dbReference type="SAM" id="MobiDB-lite"/>
    </source>
</evidence>
<gene>
    <name evidence="3" type="primary">hmu</name>
    <name evidence="3" type="ORF">HLRTI_001306</name>
    <name evidence="2" type="ORF">HTIA_0085</name>
</gene>
<dbReference type="GeneID" id="23798570"/>
<dbReference type="AlphaFoldDB" id="F7PI08"/>
<dbReference type="EMBL" id="HF571520">
    <property type="protein sequence ID" value="CCQ32236.1"/>
    <property type="molecule type" value="Genomic_DNA"/>
</dbReference>
<proteinExistence type="predicted"/>
<dbReference type="Proteomes" id="UP000015381">
    <property type="component" value="Chromosome I"/>
</dbReference>
<dbReference type="HOGENOM" id="CLU_471453_0_0_2"/>
<feature type="region of interest" description="Disordered" evidence="1">
    <location>
        <begin position="516"/>
        <end position="549"/>
    </location>
</feature>
<reference evidence="3 4" key="2">
    <citation type="journal article" date="2013" name="PLoS ONE">
        <title>INDIGO - INtegrated Data Warehouse of MIcrobial GenOmes with Examples from the Red Sea Extremophiles.</title>
        <authorList>
            <person name="Alam I."/>
            <person name="Antunes A."/>
            <person name="Kamau A.A."/>
            <person name="Ba Alawi W."/>
            <person name="Kalkatawi M."/>
            <person name="Stingl U."/>
            <person name="Bajic V.B."/>
        </authorList>
    </citation>
    <scope>NUCLEOTIDE SEQUENCE [LARGE SCALE GENOMIC DNA]</scope>
    <source>
        <strain evidence="3 4">SARL4B</strain>
    </source>
</reference>
<dbReference type="Proteomes" id="UP000003861">
    <property type="component" value="Unassembled WGS sequence"/>
</dbReference>
<protein>
    <submittedName>
        <fullName evidence="2">Filamentous hemagglutinin family outer membrane protein</fullName>
    </submittedName>
    <submittedName>
        <fullName evidence="3">Halomucin protein</fullName>
    </submittedName>
</protein>
<dbReference type="EMBL" id="AFNT02000012">
    <property type="protein sequence ID" value="ERJ06600.1"/>
    <property type="molecule type" value="Genomic_DNA"/>
</dbReference>
<evidence type="ECO:0000313" key="2">
    <source>
        <dbReference type="EMBL" id="CCQ32236.1"/>
    </source>
</evidence>
<evidence type="ECO:0000313" key="3">
    <source>
        <dbReference type="EMBL" id="ERJ06600.1"/>
    </source>
</evidence>
<keyword evidence="5" id="KW-1185">Reference proteome</keyword>
<name>F7PI08_9EURY</name>
<accession>F7PI08</accession>
<feature type="region of interest" description="Disordered" evidence="1">
    <location>
        <begin position="50"/>
        <end position="69"/>
    </location>
</feature>
<dbReference type="KEGG" id="hti:HTIA_0085"/>
<sequence length="578" mass="57677">MVSENTDHDDERSVVNDGENTSVTRRDALKAGASLSAFALGSKYVTGSVAAQTSTSTTTGGLAGSGTEADPYQIETIDDLDKMRDAPGAHYALTSNIDATPTETWESGAGWDPIQEFTGSLNGRGYTINGLYIDRSAQCALFRKATAVVENITINADITSQGYKAAIIAAQHQGAGSLTVRDVTLSGTISGGTQVGAITAMRGIKTVKRCTIDVSAQSENGAVGLVAGAFDGTMEDCIVSGSITGGATGVGGIVGGNYGTIRGCCVTADIDMGSDSHDVGGVAGINGESGVIEAVDVEGTVTAGGNMVGGAVGECLGTIRGVFVDATVNGSQYVGGVTGFAETPAKIELATSRAGVTGDSQVGGLVGKAIAPIVTNAAARSPVTGGTATGGLIGHLSSNSTALHSVVVAASVDSTANSAGGVIGKRTYSKSGRVTDPAVSVFWDGDVAGVTGEIGTVGDTIADLDRAATGQMYELTTSEATGDTATGNMPALDFDSVWGVRDGDYPVVESIQSVGCTGANLPSTDDDDTGNETTTEEPIPPGGGVASSQDSVVKWIPWGVAGLLGLGLAADNEEGGGE</sequence>
<reference evidence="2 5" key="3">
    <citation type="journal article" date="2014" name="Environ. Microbiol.">
        <title>Halorhabdus tiamatea: proteogenomics and glycosidase activity measurements identify the first cultivated euryarchaeon from a deep-sea anoxic brine lake as potential polysaccharide degrader.</title>
        <authorList>
            <person name="Werner J."/>
            <person name="Ferrer M."/>
            <person name="Michel G."/>
            <person name="Mann A.J."/>
            <person name="Huang S."/>
            <person name="Juarez S."/>
            <person name="Ciordia S."/>
            <person name="Albar J.P."/>
            <person name="Alcaide M."/>
            <person name="La Cono V."/>
            <person name="Yakimov M.M."/>
            <person name="Antunes A."/>
            <person name="Taborda M."/>
            <person name="Da Costa M.S."/>
            <person name="Amann R.I."/>
            <person name="Gloeckner F.O."/>
            <person name="Golyshina O.V."/>
            <person name="Golyshin P.N."/>
            <person name="Teeling H."/>
        </authorList>
    </citation>
    <scope>NUCLEOTIDE SEQUENCE [LARGE SCALE GENOMIC DNA]</scope>
    <source>
        <strain evidence="5">SARL4B</strain>
        <strain evidence="2">Type strain: SARL4B</strain>
    </source>
</reference>